<evidence type="ECO:0000313" key="2">
    <source>
        <dbReference type="Proteomes" id="UP000499080"/>
    </source>
</evidence>
<dbReference type="Proteomes" id="UP000499080">
    <property type="component" value="Unassembled WGS sequence"/>
</dbReference>
<protein>
    <submittedName>
        <fullName evidence="1">Uncharacterized protein</fullName>
    </submittedName>
</protein>
<keyword evidence="2" id="KW-1185">Reference proteome</keyword>
<evidence type="ECO:0000313" key="1">
    <source>
        <dbReference type="EMBL" id="GBL76678.1"/>
    </source>
</evidence>
<name>A0A4Y2AA87_ARAVE</name>
<gene>
    <name evidence="1" type="ORF">AVEN_53376_1</name>
</gene>
<accession>A0A4Y2AA87</accession>
<dbReference type="EMBL" id="BGPR01000010">
    <property type="protein sequence ID" value="GBL76678.1"/>
    <property type="molecule type" value="Genomic_DNA"/>
</dbReference>
<sequence>MAVIGDELQKVSRSHVMRTTAIGLFLQGIYRIGKCRKMFGLQDIIGRWHVIKADMKVESHEKITRSFLLSKFLVCFNNMARFLFIFVVWFREPSMYRVSHKDPYTFKHLSKKRIDLQQNFRSCGPNNSKSFFTVFILL</sequence>
<comment type="caution">
    <text evidence="1">The sequence shown here is derived from an EMBL/GenBank/DDBJ whole genome shotgun (WGS) entry which is preliminary data.</text>
</comment>
<organism evidence="1 2">
    <name type="scientific">Araneus ventricosus</name>
    <name type="common">Orbweaver spider</name>
    <name type="synonym">Epeira ventricosa</name>
    <dbReference type="NCBI Taxonomy" id="182803"/>
    <lineage>
        <taxon>Eukaryota</taxon>
        <taxon>Metazoa</taxon>
        <taxon>Ecdysozoa</taxon>
        <taxon>Arthropoda</taxon>
        <taxon>Chelicerata</taxon>
        <taxon>Arachnida</taxon>
        <taxon>Araneae</taxon>
        <taxon>Araneomorphae</taxon>
        <taxon>Entelegynae</taxon>
        <taxon>Araneoidea</taxon>
        <taxon>Araneidae</taxon>
        <taxon>Araneus</taxon>
    </lineage>
</organism>
<dbReference type="AlphaFoldDB" id="A0A4Y2AA87"/>
<reference evidence="1 2" key="1">
    <citation type="journal article" date="2019" name="Sci. Rep.">
        <title>Orb-weaving spider Araneus ventricosus genome elucidates the spidroin gene catalogue.</title>
        <authorList>
            <person name="Kono N."/>
            <person name="Nakamura H."/>
            <person name="Ohtoshi R."/>
            <person name="Moran D.A.P."/>
            <person name="Shinohara A."/>
            <person name="Yoshida Y."/>
            <person name="Fujiwara M."/>
            <person name="Mori M."/>
            <person name="Tomita M."/>
            <person name="Arakawa K."/>
        </authorList>
    </citation>
    <scope>NUCLEOTIDE SEQUENCE [LARGE SCALE GENOMIC DNA]</scope>
</reference>
<proteinExistence type="predicted"/>